<evidence type="ECO:0000256" key="3">
    <source>
        <dbReference type="ARBA" id="ARBA00022801"/>
    </source>
</evidence>
<keyword evidence="3" id="KW-0378">Hydrolase</keyword>
<proteinExistence type="inferred from homology"/>
<dbReference type="SUPFAM" id="SSF56281">
    <property type="entry name" value="Metallo-hydrolase/oxidoreductase"/>
    <property type="match status" value="1"/>
</dbReference>
<comment type="caution">
    <text evidence="6">The sequence shown here is derived from an EMBL/GenBank/DDBJ whole genome shotgun (WGS) entry which is preliminary data.</text>
</comment>
<evidence type="ECO:0000256" key="1">
    <source>
        <dbReference type="ARBA" id="ARBA00007749"/>
    </source>
</evidence>
<gene>
    <name evidence="6" type="ORF">JHL22_03305</name>
</gene>
<dbReference type="PANTHER" id="PTHR42978:SF6">
    <property type="entry name" value="QUORUM-QUENCHING LACTONASE YTNP-RELATED"/>
    <property type="match status" value="1"/>
</dbReference>
<dbReference type="EMBL" id="JAENGP010000003">
    <property type="protein sequence ID" value="MBK1780237.1"/>
    <property type="molecule type" value="Genomic_DNA"/>
</dbReference>
<evidence type="ECO:0000313" key="7">
    <source>
        <dbReference type="Proteomes" id="UP000635316"/>
    </source>
</evidence>
<protein>
    <submittedName>
        <fullName evidence="6">MBL fold metallo-hydrolase</fullName>
    </submittedName>
</protein>
<keyword evidence="7" id="KW-1185">Reference proteome</keyword>
<dbReference type="InterPro" id="IPR051013">
    <property type="entry name" value="MBL_superfamily_lactonases"/>
</dbReference>
<name>A0ABS1EEJ5_9BURK</name>
<dbReference type="Proteomes" id="UP000635316">
    <property type="component" value="Unassembled WGS sequence"/>
</dbReference>
<keyword evidence="2" id="KW-0479">Metal-binding</keyword>
<dbReference type="InterPro" id="IPR001279">
    <property type="entry name" value="Metallo-B-lactamas"/>
</dbReference>
<dbReference type="InterPro" id="IPR036866">
    <property type="entry name" value="RibonucZ/Hydroxyglut_hydro"/>
</dbReference>
<reference evidence="6 7" key="1">
    <citation type="submission" date="2020-12" db="EMBL/GenBank/DDBJ databases">
        <authorList>
            <person name="Lu T."/>
            <person name="Wang Q."/>
            <person name="Han X."/>
        </authorList>
    </citation>
    <scope>NUCLEOTIDE SEQUENCE [LARGE SCALE GENOMIC DNA]</scope>
    <source>
        <strain evidence="6 7">WQ 585</strain>
    </source>
</reference>
<sequence>MQIKQIGDVRVTRIQEYSAPSHDPRFLLPEMDQHALEENESWMAPNHWIPHMNKLIVTIQLWVVHAGSNIIVVDTGVGNFKNRQDIPRMHMLNNLILEWLEAAGAPPEKVTHVVLTHLHSDHVGWNTRWVDNRWTPTFPNAKYYIPELDFKFCEQGKNKEEKIDVFGESFHDSVMPVVNEGLAVMIRPGMEIADCLQVEDAAGHSPGQVAFRIRSQGEEAVFSGDIFHSPMQIVMPEINSGYCIYPDVARNTRYEFLNKAADSNSLILPVHFGDPYCGYIRRDGNGFSFEPSPF</sequence>
<accession>A0ABS1EEJ5</accession>
<dbReference type="CDD" id="cd16277">
    <property type="entry name" value="metallo-hydrolase-like_MBL-fold"/>
    <property type="match status" value="1"/>
</dbReference>
<dbReference type="SMART" id="SM00849">
    <property type="entry name" value="Lactamase_B"/>
    <property type="match status" value="1"/>
</dbReference>
<feature type="domain" description="Metallo-beta-lactamase" evidence="5">
    <location>
        <begin position="58"/>
        <end position="271"/>
    </location>
</feature>
<dbReference type="Pfam" id="PF00753">
    <property type="entry name" value="Lactamase_B"/>
    <property type="match status" value="1"/>
</dbReference>
<organism evidence="6 7">
    <name type="scientific">Advenella mandrilli</name>
    <dbReference type="NCBI Taxonomy" id="2800330"/>
    <lineage>
        <taxon>Bacteria</taxon>
        <taxon>Pseudomonadati</taxon>
        <taxon>Pseudomonadota</taxon>
        <taxon>Betaproteobacteria</taxon>
        <taxon>Burkholderiales</taxon>
        <taxon>Alcaligenaceae</taxon>
    </lineage>
</organism>
<comment type="similarity">
    <text evidence="1">Belongs to the metallo-beta-lactamase superfamily.</text>
</comment>
<dbReference type="Gene3D" id="3.60.15.10">
    <property type="entry name" value="Ribonuclease Z/Hydroxyacylglutathione hydrolase-like"/>
    <property type="match status" value="1"/>
</dbReference>
<dbReference type="PANTHER" id="PTHR42978">
    <property type="entry name" value="QUORUM-QUENCHING LACTONASE YTNP-RELATED-RELATED"/>
    <property type="match status" value="1"/>
</dbReference>
<evidence type="ECO:0000256" key="4">
    <source>
        <dbReference type="ARBA" id="ARBA00022833"/>
    </source>
</evidence>
<evidence type="ECO:0000313" key="6">
    <source>
        <dbReference type="EMBL" id="MBK1780237.1"/>
    </source>
</evidence>
<dbReference type="RefSeq" id="WP_200233784.1">
    <property type="nucleotide sequence ID" value="NZ_JAENGP010000003.1"/>
</dbReference>
<evidence type="ECO:0000259" key="5">
    <source>
        <dbReference type="SMART" id="SM00849"/>
    </source>
</evidence>
<evidence type="ECO:0000256" key="2">
    <source>
        <dbReference type="ARBA" id="ARBA00022723"/>
    </source>
</evidence>
<keyword evidence="4" id="KW-0862">Zinc</keyword>